<reference evidence="11 12" key="3">
    <citation type="journal article" date="2020" name="Int. J. Syst. Evol. Microbiol.">
        <title>Corynebacterium silvaticum sp. nov., a unique group of NTTB corynebacteria in wild boar and roe deer.</title>
        <authorList>
            <person name="Dangel A."/>
            <person name="Berger A."/>
            <person name="Rau J."/>
            <person name="Eisenberg T."/>
            <person name="Kampfer P."/>
            <person name="Margos G."/>
            <person name="Contzen M."/>
            <person name="Busse H.J."/>
            <person name="Konrad R."/>
            <person name="Peters M."/>
            <person name="Sting R."/>
            <person name="Sing A."/>
        </authorList>
    </citation>
    <scope>NUCLEOTIDE SEQUENCE [LARGE SCALE GENOMIC DNA]</scope>
    <source>
        <strain evidence="11 12">PO100/5</strain>
    </source>
</reference>
<evidence type="ECO:0000256" key="3">
    <source>
        <dbReference type="ARBA" id="ARBA00022553"/>
    </source>
</evidence>
<dbReference type="Proteomes" id="UP000195652">
    <property type="component" value="Chromosome"/>
</dbReference>
<feature type="domain" description="Signal transduction histidine kinase subgroup 3 dimerisation and phosphoacceptor" evidence="10">
    <location>
        <begin position="180"/>
        <end position="238"/>
    </location>
</feature>
<organism evidence="11 12">
    <name type="scientific">Corynebacterium silvaticum</name>
    <dbReference type="NCBI Taxonomy" id="2320431"/>
    <lineage>
        <taxon>Bacteria</taxon>
        <taxon>Bacillati</taxon>
        <taxon>Actinomycetota</taxon>
        <taxon>Actinomycetes</taxon>
        <taxon>Mycobacteriales</taxon>
        <taxon>Corynebacteriaceae</taxon>
        <taxon>Corynebacterium</taxon>
    </lineage>
</organism>
<accession>A0A7Y4LIV1</accession>
<reference evidence="11 12" key="1">
    <citation type="journal article" date="2014" name="BMC Vet. Res.">
        <title>First report of Corynebacterium pseudotuberculosis from caseous lymphadenitis lesions in Black Alentejano pig (Sus scrofa domesticus).</title>
        <authorList>
            <person name="Oliveira M."/>
            <person name="Barroco C."/>
            <person name="Mottola C."/>
            <person name="Santos R."/>
            <person name="Lemsaddek A."/>
            <person name="Tavares L."/>
            <person name="Semedo-Lemsaddek T."/>
        </authorList>
    </citation>
    <scope>NUCLEOTIDE SEQUENCE [LARGE SCALE GENOMIC DNA]</scope>
    <source>
        <strain evidence="11 12">PO100/5</strain>
    </source>
</reference>
<keyword evidence="5" id="KW-0547">Nucleotide-binding</keyword>
<dbReference type="InterPro" id="IPR036890">
    <property type="entry name" value="HATPase_C_sf"/>
</dbReference>
<keyword evidence="4" id="KW-0808">Transferase</keyword>
<dbReference type="KEGG" id="csil:CBE74_00350"/>
<keyword evidence="8" id="KW-0902">Two-component regulatory system</keyword>
<evidence type="ECO:0000259" key="10">
    <source>
        <dbReference type="Pfam" id="PF07730"/>
    </source>
</evidence>
<dbReference type="InterPro" id="IPR011712">
    <property type="entry name" value="Sig_transdc_His_kin_sub3_dim/P"/>
</dbReference>
<dbReference type="Gene3D" id="3.30.565.10">
    <property type="entry name" value="Histidine kinase-like ATPase, C-terminal domain"/>
    <property type="match status" value="1"/>
</dbReference>
<reference evidence="11 12" key="2">
    <citation type="journal article" date="2020" name="Antonie Van Leeuwenhoek">
        <title>Phylogenomic characterisation of a novel corynebacterial species pathogenic to animals.</title>
        <authorList>
            <person name="Moller J."/>
            <person name="Musella L."/>
            <person name="Melnikov V."/>
            <person name="Geissdorfer W."/>
            <person name="Burkovski A."/>
            <person name="Sangal V."/>
        </authorList>
    </citation>
    <scope>NUCLEOTIDE SEQUENCE [LARGE SCALE GENOMIC DNA]</scope>
    <source>
        <strain evidence="11 12">PO100/5</strain>
    </source>
</reference>
<evidence type="ECO:0000256" key="5">
    <source>
        <dbReference type="ARBA" id="ARBA00022741"/>
    </source>
</evidence>
<evidence type="ECO:0000256" key="7">
    <source>
        <dbReference type="ARBA" id="ARBA00022840"/>
    </source>
</evidence>
<dbReference type="EC" id="2.7.13.3" evidence="2"/>
<comment type="catalytic activity">
    <reaction evidence="1">
        <text>ATP + protein L-histidine = ADP + protein N-phospho-L-histidine.</text>
        <dbReference type="EC" id="2.7.13.3"/>
    </reaction>
</comment>
<keyword evidence="9" id="KW-0812">Transmembrane</keyword>
<dbReference type="GeneID" id="75006753"/>
<feature type="transmembrane region" description="Helical" evidence="9">
    <location>
        <begin position="137"/>
        <end position="158"/>
    </location>
</feature>
<evidence type="ECO:0000256" key="1">
    <source>
        <dbReference type="ARBA" id="ARBA00000085"/>
    </source>
</evidence>
<feature type="transmembrane region" description="Helical" evidence="9">
    <location>
        <begin position="106"/>
        <end position="125"/>
    </location>
</feature>
<keyword evidence="6 11" id="KW-0418">Kinase</keyword>
<keyword evidence="7" id="KW-0067">ATP-binding</keyword>
<reference evidence="11 12" key="4">
    <citation type="journal article" date="2020" name="PLoS ONE">
        <title>Taxonomic classification of strain PO100/5 shows a broader geographic distribution and genetic markers of the recently described Corynebacterium silvaticum.</title>
        <authorList>
            <person name="Viana M.V.C."/>
            <person name="Profeta R."/>
            <person name="da Silva A.L."/>
            <person name="Hurtado R."/>
            <person name="Cerqueira J.C."/>
            <person name="Ribeiro B.F.S."/>
            <person name="Almeida M.O."/>
            <person name="Morais-Rodrigues F."/>
            <person name="Soares S.C."/>
            <person name="Oliveira M."/>
            <person name="Tavares L."/>
            <person name="Figueiredo H."/>
            <person name="Wattam A.R."/>
            <person name="Barh D."/>
            <person name="Ghosh P."/>
            <person name="Silva A."/>
            <person name="Azevedo V."/>
        </authorList>
    </citation>
    <scope>NUCLEOTIDE SEQUENCE [LARGE SCALE GENOMIC DNA]</scope>
    <source>
        <strain evidence="11 12">PO100/5</strain>
    </source>
</reference>
<dbReference type="CDD" id="cd16917">
    <property type="entry name" value="HATPase_UhpB-NarQ-NarX-like"/>
    <property type="match status" value="1"/>
</dbReference>
<evidence type="ECO:0000256" key="2">
    <source>
        <dbReference type="ARBA" id="ARBA00012438"/>
    </source>
</evidence>
<name>A0A7Y4LIV1_9CORY</name>
<gene>
    <name evidence="11" type="ORF">CBE74_00350</name>
</gene>
<dbReference type="Pfam" id="PF07730">
    <property type="entry name" value="HisKA_3"/>
    <property type="match status" value="1"/>
</dbReference>
<evidence type="ECO:0000256" key="8">
    <source>
        <dbReference type="ARBA" id="ARBA00023012"/>
    </source>
</evidence>
<dbReference type="GO" id="GO:0016020">
    <property type="term" value="C:membrane"/>
    <property type="evidence" value="ECO:0007669"/>
    <property type="project" value="InterPro"/>
</dbReference>
<dbReference type="EMBL" id="CP021417">
    <property type="protein sequence ID" value="ARU45217.1"/>
    <property type="molecule type" value="Genomic_DNA"/>
</dbReference>
<keyword evidence="9" id="KW-1133">Transmembrane helix</keyword>
<evidence type="ECO:0000313" key="11">
    <source>
        <dbReference type="EMBL" id="ARU45217.1"/>
    </source>
</evidence>
<dbReference type="SUPFAM" id="SSF55874">
    <property type="entry name" value="ATPase domain of HSP90 chaperone/DNA topoisomerase II/histidine kinase"/>
    <property type="match status" value="1"/>
</dbReference>
<dbReference type="GO" id="GO:0005524">
    <property type="term" value="F:ATP binding"/>
    <property type="evidence" value="ECO:0007669"/>
    <property type="project" value="UniProtKB-KW"/>
</dbReference>
<feature type="transmembrane region" description="Helical" evidence="9">
    <location>
        <begin position="34"/>
        <end position="52"/>
    </location>
</feature>
<evidence type="ECO:0000256" key="6">
    <source>
        <dbReference type="ARBA" id="ARBA00022777"/>
    </source>
</evidence>
<feature type="transmembrane region" description="Helical" evidence="9">
    <location>
        <begin position="59"/>
        <end position="78"/>
    </location>
</feature>
<dbReference type="GO" id="GO:0000155">
    <property type="term" value="F:phosphorelay sensor kinase activity"/>
    <property type="evidence" value="ECO:0007669"/>
    <property type="project" value="InterPro"/>
</dbReference>
<dbReference type="InterPro" id="IPR050482">
    <property type="entry name" value="Sensor_HK_TwoCompSys"/>
</dbReference>
<dbReference type="RefSeq" id="WP_087453108.1">
    <property type="nucleotide sequence ID" value="NZ_CP021417.2"/>
</dbReference>
<evidence type="ECO:0000313" key="12">
    <source>
        <dbReference type="Proteomes" id="UP000195652"/>
    </source>
</evidence>
<keyword evidence="9" id="KW-0472">Membrane</keyword>
<dbReference type="Gene3D" id="1.20.5.1930">
    <property type="match status" value="1"/>
</dbReference>
<evidence type="ECO:0000256" key="4">
    <source>
        <dbReference type="ARBA" id="ARBA00022679"/>
    </source>
</evidence>
<keyword evidence="12" id="KW-1185">Reference proteome</keyword>
<protein>
    <recommendedName>
        <fullName evidence="2">histidine kinase</fullName>
        <ecNumber evidence="2">2.7.13.3</ecNumber>
    </recommendedName>
</protein>
<sequence length="370" mass="39390">MHQKIGNVDKLAAALAALLSSVYVVGFITTPTLLSAILMSCSLAFIPALLFLHHNVPWMAALNLGILGVWALVCLIAFPANLGVPPQLIVAPWVIFSAARTESSLVVRNVFIACLAGSLLSPAMWKVADIGRVEYRGLIDAPLMLLVHWLIALTALLLGRAVKSRKEAQLAQVMRERERERTLIAAEIHDVLAHSLTLIRMQATAGMAVPSTANDALTTIHSVAGEGIAEVRSIIHALGSNGISAPESANLDDLFQRFREQGLEITASVADLSTTSPITQLAAYRIITESLTNALKHQRPPISADVTANTDPRGISITCTTHGNSASTSTHGGFGLVGLSERCAALGGTLTHNFAHKHATITAWLPKEQP</sequence>
<evidence type="ECO:0000256" key="9">
    <source>
        <dbReference type="SAM" id="Phobius"/>
    </source>
</evidence>
<keyword evidence="3" id="KW-0597">Phosphoprotein</keyword>
<dbReference type="PANTHER" id="PTHR24421:SF10">
    <property type="entry name" value="NITRATE_NITRITE SENSOR PROTEIN NARQ"/>
    <property type="match status" value="1"/>
</dbReference>
<dbReference type="GO" id="GO:0046983">
    <property type="term" value="F:protein dimerization activity"/>
    <property type="evidence" value="ECO:0007669"/>
    <property type="project" value="InterPro"/>
</dbReference>
<dbReference type="AlphaFoldDB" id="A0A7Y4LIV1"/>
<dbReference type="PANTHER" id="PTHR24421">
    <property type="entry name" value="NITRATE/NITRITE SENSOR PROTEIN NARX-RELATED"/>
    <property type="match status" value="1"/>
</dbReference>
<proteinExistence type="predicted"/>